<evidence type="ECO:0008006" key="5">
    <source>
        <dbReference type="Google" id="ProtNLM"/>
    </source>
</evidence>
<evidence type="ECO:0000313" key="4">
    <source>
        <dbReference type="Proteomes" id="UP000199301"/>
    </source>
</evidence>
<name>A0A1H1E2P8_9ACTN</name>
<dbReference type="AlphaFoldDB" id="A0A1H1E2P8"/>
<gene>
    <name evidence="3" type="ORF">SAMN04489718_2347</name>
</gene>
<accession>A0A1H1E2P8</accession>
<evidence type="ECO:0000313" key="3">
    <source>
        <dbReference type="EMBL" id="SDQ82967.1"/>
    </source>
</evidence>
<organism evidence="3 4">
    <name type="scientific">Actinopolyspora saharensis</name>
    <dbReference type="NCBI Taxonomy" id="995062"/>
    <lineage>
        <taxon>Bacteria</taxon>
        <taxon>Bacillati</taxon>
        <taxon>Actinomycetota</taxon>
        <taxon>Actinomycetes</taxon>
        <taxon>Actinopolysporales</taxon>
        <taxon>Actinopolysporaceae</taxon>
        <taxon>Actinopolyspora</taxon>
    </lineage>
</organism>
<keyword evidence="2" id="KW-0732">Signal</keyword>
<protein>
    <recommendedName>
        <fullName evidence="5">DUF3558 domain-containing protein</fullName>
    </recommendedName>
</protein>
<feature type="signal peptide" evidence="2">
    <location>
        <begin position="1"/>
        <end position="29"/>
    </location>
</feature>
<feature type="chain" id="PRO_5011770738" description="DUF3558 domain-containing protein" evidence="2">
    <location>
        <begin position="30"/>
        <end position="175"/>
    </location>
</feature>
<dbReference type="PROSITE" id="PS51257">
    <property type="entry name" value="PROKAR_LIPOPROTEIN"/>
    <property type="match status" value="1"/>
</dbReference>
<dbReference type="InterPro" id="IPR024520">
    <property type="entry name" value="DUF3558"/>
</dbReference>
<dbReference type="RefSeq" id="WP_092523797.1">
    <property type="nucleotide sequence ID" value="NZ_FNKO01000002.1"/>
</dbReference>
<sequence length="175" mass="17938">MHVPARMRRGVVAALGLVTAMTVSSACSAASSEEAPPPPPKTGAGDPVLSGLSPCDALKPQQERSLGAASGGTSEDVDDPSTCSWQLADGSTSVSLHPRKSLRQIDFPEAYQRPHAINDSGGRLVISKNSDTCTVAISVNPSESISVDAEGSGGTNSCDLANEVAPLVERNIPES</sequence>
<evidence type="ECO:0000256" key="2">
    <source>
        <dbReference type="SAM" id="SignalP"/>
    </source>
</evidence>
<dbReference type="OrthoDB" id="5185157at2"/>
<evidence type="ECO:0000256" key="1">
    <source>
        <dbReference type="SAM" id="MobiDB-lite"/>
    </source>
</evidence>
<dbReference type="STRING" id="995062.SAMN04489718_2347"/>
<feature type="region of interest" description="Disordered" evidence="1">
    <location>
        <begin position="26"/>
        <end position="85"/>
    </location>
</feature>
<dbReference type="EMBL" id="FNKO01000002">
    <property type="protein sequence ID" value="SDQ82967.1"/>
    <property type="molecule type" value="Genomic_DNA"/>
</dbReference>
<dbReference type="Proteomes" id="UP000199301">
    <property type="component" value="Unassembled WGS sequence"/>
</dbReference>
<keyword evidence="4" id="KW-1185">Reference proteome</keyword>
<proteinExistence type="predicted"/>
<reference evidence="4" key="1">
    <citation type="submission" date="2016-10" db="EMBL/GenBank/DDBJ databases">
        <authorList>
            <person name="Varghese N."/>
            <person name="Submissions S."/>
        </authorList>
    </citation>
    <scope>NUCLEOTIDE SEQUENCE [LARGE SCALE GENOMIC DNA]</scope>
    <source>
        <strain evidence="4">DSM 45459</strain>
    </source>
</reference>
<dbReference type="Pfam" id="PF12079">
    <property type="entry name" value="DUF3558"/>
    <property type="match status" value="1"/>
</dbReference>